<dbReference type="PROSITE" id="PS51186">
    <property type="entry name" value="GNAT"/>
    <property type="match status" value="1"/>
</dbReference>
<comment type="catalytic activity">
    <reaction evidence="15">
        <text>L-glutamate + acetyl-CoA = N-acetyl-L-glutamate + CoA + H(+)</text>
        <dbReference type="Rhea" id="RHEA:24292"/>
        <dbReference type="ChEBI" id="CHEBI:15378"/>
        <dbReference type="ChEBI" id="CHEBI:29985"/>
        <dbReference type="ChEBI" id="CHEBI:44337"/>
        <dbReference type="ChEBI" id="CHEBI:57287"/>
        <dbReference type="ChEBI" id="CHEBI:57288"/>
        <dbReference type="EC" id="2.3.1.1"/>
    </reaction>
</comment>
<dbReference type="GO" id="GO:0004042">
    <property type="term" value="F:L-glutamate N-acetyltransferase activity"/>
    <property type="evidence" value="ECO:0007669"/>
    <property type="project" value="TreeGrafter"/>
</dbReference>
<evidence type="ECO:0000256" key="3">
    <source>
        <dbReference type="ARBA" id="ARBA00004925"/>
    </source>
</evidence>
<dbReference type="PANTHER" id="PTHR23342">
    <property type="entry name" value="N-ACETYLGLUTAMATE SYNTHASE"/>
    <property type="match status" value="1"/>
</dbReference>
<protein>
    <recommendedName>
        <fullName evidence="6">Amino-acid acetyltransferase, mitochondrial</fullName>
        <ecNumber evidence="5">2.3.1.1</ecNumber>
    </recommendedName>
    <alternativeName>
        <fullName evidence="12">Arginine-requiring protein 2</fullName>
    </alternativeName>
    <alternativeName>
        <fullName evidence="13">Glutamate N-acetyltransferase</fullName>
    </alternativeName>
    <alternativeName>
        <fullName evidence="14">N-acetylglutamate synthase</fullName>
    </alternativeName>
</protein>
<dbReference type="EC" id="2.3.1.1" evidence="5"/>
<dbReference type="InterPro" id="IPR036393">
    <property type="entry name" value="AceGlu_kinase-like_sf"/>
</dbReference>
<accession>A0A165H1L9</accession>
<dbReference type="GO" id="GO:0006526">
    <property type="term" value="P:L-arginine biosynthetic process"/>
    <property type="evidence" value="ECO:0007669"/>
    <property type="project" value="UniProtKB-UniPathway"/>
</dbReference>
<dbReference type="Proteomes" id="UP000077266">
    <property type="component" value="Unassembled WGS sequence"/>
</dbReference>
<dbReference type="SUPFAM" id="SSF55729">
    <property type="entry name" value="Acyl-CoA N-acyltransferases (Nat)"/>
    <property type="match status" value="1"/>
</dbReference>
<evidence type="ECO:0000256" key="7">
    <source>
        <dbReference type="ARBA" id="ARBA00022605"/>
    </source>
</evidence>
<dbReference type="Pfam" id="PF04768">
    <property type="entry name" value="NAT"/>
    <property type="match status" value="2"/>
</dbReference>
<comment type="subcellular location">
    <subcellularLocation>
        <location evidence="2">Mitochondrion</location>
    </subcellularLocation>
</comment>
<keyword evidence="7" id="KW-0028">Amino-acid biosynthesis</keyword>
<evidence type="ECO:0000259" key="17">
    <source>
        <dbReference type="PROSITE" id="PS51731"/>
    </source>
</evidence>
<evidence type="ECO:0000256" key="12">
    <source>
        <dbReference type="ARBA" id="ARBA00030322"/>
    </source>
</evidence>
<comment type="function">
    <text evidence="1">N-acetylglutamate synthase involved in arginine biosynthesis.</text>
</comment>
<dbReference type="PANTHER" id="PTHR23342:SF4">
    <property type="entry name" value="AMINO-ACID ACETYLTRANSFERASE, MITOCHONDRIAL"/>
    <property type="match status" value="1"/>
</dbReference>
<dbReference type="Gene3D" id="3.40.1160.10">
    <property type="entry name" value="Acetylglutamate kinase-like"/>
    <property type="match status" value="1"/>
</dbReference>
<dbReference type="InterPro" id="IPR006855">
    <property type="entry name" value="Vertebrate-like_GNAT_dom"/>
</dbReference>
<feature type="domain" description="N-acetyltransferase" evidence="16">
    <location>
        <begin position="422"/>
        <end position="610"/>
    </location>
</feature>
<evidence type="ECO:0000256" key="11">
    <source>
        <dbReference type="ARBA" id="ARBA00023315"/>
    </source>
</evidence>
<evidence type="ECO:0000256" key="2">
    <source>
        <dbReference type="ARBA" id="ARBA00004173"/>
    </source>
</evidence>
<evidence type="ECO:0000256" key="15">
    <source>
        <dbReference type="ARBA" id="ARBA00048372"/>
    </source>
</evidence>
<evidence type="ECO:0000256" key="10">
    <source>
        <dbReference type="ARBA" id="ARBA00023128"/>
    </source>
</evidence>
<evidence type="ECO:0000256" key="8">
    <source>
        <dbReference type="ARBA" id="ARBA00022679"/>
    </source>
</evidence>
<dbReference type="FunFam" id="3.40.630.30:FF:000070">
    <property type="entry name" value="Acetylglutamate kinase"/>
    <property type="match status" value="1"/>
</dbReference>
<dbReference type="UniPathway" id="UPA00068"/>
<evidence type="ECO:0000259" key="16">
    <source>
        <dbReference type="PROSITE" id="PS51186"/>
    </source>
</evidence>
<evidence type="ECO:0000256" key="4">
    <source>
        <dbReference type="ARBA" id="ARBA00008694"/>
    </source>
</evidence>
<dbReference type="PROSITE" id="PS51731">
    <property type="entry name" value="GNAT_NAGS"/>
    <property type="match status" value="1"/>
</dbReference>
<dbReference type="InterPro" id="IPR016181">
    <property type="entry name" value="Acyl_CoA_acyltransferase"/>
</dbReference>
<dbReference type="OrthoDB" id="5585968at2759"/>
<dbReference type="EMBL" id="KV426029">
    <property type="protein sequence ID" value="KZV91320.1"/>
    <property type="molecule type" value="Genomic_DNA"/>
</dbReference>
<comment type="similarity">
    <text evidence="4">Belongs to the acetyltransferase family.</text>
</comment>
<evidence type="ECO:0000256" key="13">
    <source>
        <dbReference type="ARBA" id="ARBA00030346"/>
    </source>
</evidence>
<evidence type="ECO:0000313" key="18">
    <source>
        <dbReference type="EMBL" id="KZV91320.1"/>
    </source>
</evidence>
<dbReference type="GO" id="GO:0006592">
    <property type="term" value="P:ornithine biosynthetic process"/>
    <property type="evidence" value="ECO:0007669"/>
    <property type="project" value="TreeGrafter"/>
</dbReference>
<feature type="domain" description="N-acetyltransferase" evidence="17">
    <location>
        <begin position="419"/>
        <end position="592"/>
    </location>
</feature>
<sequence length="618" mass="67419">MPVVHRLHSSSRALAGHGWRPAVAASARRLSRQTSVAEPDNIETNNDFILSILRAGPSLRDTKGYLASFSPRPPPRPPALPALSPDAWAMSAARAAKDEVATNVQPMPAASPVVASILDPVYKHTALVKLQGPFTDRQLESVARGMVYLEKLGLVSIIVVERDDWEAGSPGERQQAVDDAMRVAAALELQGAKARPMLDTLVRLGPHPDDTNSPATERMEDPVRPPEAHALLSDLVPLRSALRAGEIPVLPPLVLDSFCRSVRVDSNDLLAALARGLVEAAARPGRRPVDAAPSSEMNLTPLRLMIINREGGVPSYARGGLPHLLVNLSSEYDYIHDTFDSSWKHSHPYALSNLELARQCLAYMPPSASAVMVSHRSPKALIGNLITNKPALSSSLPHALLQSTGKLTPDTPTLIRRGLPVRVIRSLDEVDRPKLARLLEGSFGRTLDEKAFFNRLEHTLDFVIVSGDYAGAAVVTNEGDGGRISYLDKFAVAPEHQGDGTVDFLWVALHDESYGLGLPYSVNPNGGKEGAGVPRDLVWRSRADNPVNRWYFERASGHMRLGKWVLFWCDAEARIRERVARRFESGGGRRTGFLEDGEEGRVQVWSRAIEAIPSSWSA</sequence>
<evidence type="ECO:0000256" key="5">
    <source>
        <dbReference type="ARBA" id="ARBA00012697"/>
    </source>
</evidence>
<keyword evidence="9" id="KW-0809">Transit peptide</keyword>
<evidence type="ECO:0000256" key="9">
    <source>
        <dbReference type="ARBA" id="ARBA00022946"/>
    </source>
</evidence>
<reference evidence="18 19" key="1">
    <citation type="journal article" date="2016" name="Mol. Biol. Evol.">
        <title>Comparative Genomics of Early-Diverging Mushroom-Forming Fungi Provides Insights into the Origins of Lignocellulose Decay Capabilities.</title>
        <authorList>
            <person name="Nagy L.G."/>
            <person name="Riley R."/>
            <person name="Tritt A."/>
            <person name="Adam C."/>
            <person name="Daum C."/>
            <person name="Floudas D."/>
            <person name="Sun H."/>
            <person name="Yadav J.S."/>
            <person name="Pangilinan J."/>
            <person name="Larsson K.H."/>
            <person name="Matsuura K."/>
            <person name="Barry K."/>
            <person name="Labutti K."/>
            <person name="Kuo R."/>
            <person name="Ohm R.A."/>
            <person name="Bhattacharya S.S."/>
            <person name="Shirouzu T."/>
            <person name="Yoshinaga Y."/>
            <person name="Martin F.M."/>
            <person name="Grigoriev I.V."/>
            <person name="Hibbett D.S."/>
        </authorList>
    </citation>
    <scope>NUCLEOTIDE SEQUENCE [LARGE SCALE GENOMIC DNA]</scope>
    <source>
        <strain evidence="18 19">HHB12029</strain>
    </source>
</reference>
<dbReference type="InterPro" id="IPR000182">
    <property type="entry name" value="GNAT_dom"/>
</dbReference>
<dbReference type="InParanoid" id="A0A165H1L9"/>
<dbReference type="GO" id="GO:0005759">
    <property type="term" value="C:mitochondrial matrix"/>
    <property type="evidence" value="ECO:0007669"/>
    <property type="project" value="TreeGrafter"/>
</dbReference>
<keyword evidence="19" id="KW-1185">Reference proteome</keyword>
<keyword evidence="11" id="KW-0012">Acyltransferase</keyword>
<gene>
    <name evidence="18" type="ORF">EXIGLDRAFT_769968</name>
</gene>
<dbReference type="FunCoup" id="A0A165H1L9">
    <property type="interactions" value="112"/>
</dbReference>
<evidence type="ECO:0000256" key="6">
    <source>
        <dbReference type="ARBA" id="ARBA00018802"/>
    </source>
</evidence>
<evidence type="ECO:0000313" key="19">
    <source>
        <dbReference type="Proteomes" id="UP000077266"/>
    </source>
</evidence>
<dbReference type="Gene3D" id="3.40.630.30">
    <property type="match status" value="1"/>
</dbReference>
<comment type="pathway">
    <text evidence="3">Amino-acid biosynthesis; L-arginine biosynthesis; N(2)-acetyl-L-ornithine from L-glutamate: step 1/4.</text>
</comment>
<evidence type="ECO:0000256" key="14">
    <source>
        <dbReference type="ARBA" id="ARBA00033251"/>
    </source>
</evidence>
<name>A0A165H1L9_EXIGL</name>
<dbReference type="STRING" id="1314781.A0A165H1L9"/>
<proteinExistence type="inferred from homology"/>
<organism evidence="18 19">
    <name type="scientific">Exidia glandulosa HHB12029</name>
    <dbReference type="NCBI Taxonomy" id="1314781"/>
    <lineage>
        <taxon>Eukaryota</taxon>
        <taxon>Fungi</taxon>
        <taxon>Dikarya</taxon>
        <taxon>Basidiomycota</taxon>
        <taxon>Agaricomycotina</taxon>
        <taxon>Agaricomycetes</taxon>
        <taxon>Auriculariales</taxon>
        <taxon>Exidiaceae</taxon>
        <taxon>Exidia</taxon>
    </lineage>
</organism>
<keyword evidence="8" id="KW-0808">Transferase</keyword>
<keyword evidence="10" id="KW-0496">Mitochondrion</keyword>
<evidence type="ECO:0000256" key="1">
    <source>
        <dbReference type="ARBA" id="ARBA00002294"/>
    </source>
</evidence>
<dbReference type="AlphaFoldDB" id="A0A165H1L9"/>